<dbReference type="CDD" id="cd01189">
    <property type="entry name" value="INT_ICEBs1_C_like"/>
    <property type="match status" value="1"/>
</dbReference>
<comment type="similarity">
    <text evidence="1">Belongs to the 'phage' integrase family.</text>
</comment>
<dbReference type="Pfam" id="PF14659">
    <property type="entry name" value="Phage_int_SAM_3"/>
    <property type="match status" value="1"/>
</dbReference>
<dbReference type="PROSITE" id="PS51898">
    <property type="entry name" value="TYR_RECOMBINASE"/>
    <property type="match status" value="1"/>
</dbReference>
<dbReference type="PANTHER" id="PTHR30629">
    <property type="entry name" value="PROPHAGE INTEGRASE"/>
    <property type="match status" value="1"/>
</dbReference>
<dbReference type="GO" id="GO:0046718">
    <property type="term" value="P:symbiont entry into host cell"/>
    <property type="evidence" value="ECO:0007669"/>
    <property type="project" value="UniProtKB-KW"/>
</dbReference>
<reference evidence="11" key="1">
    <citation type="journal article" date="2021" name="Proc. Natl. Acad. Sci. U.S.A.">
        <title>A Catalog of Tens of Thousands of Viruses from Human Metagenomes Reveals Hidden Associations with Chronic Diseases.</title>
        <authorList>
            <person name="Tisza M.J."/>
            <person name="Buck C.B."/>
        </authorList>
    </citation>
    <scope>NUCLEOTIDE SEQUENCE</scope>
    <source>
        <strain evidence="11">CtHn727</strain>
    </source>
</reference>
<evidence type="ECO:0000313" key="11">
    <source>
        <dbReference type="EMBL" id="DAG02797.1"/>
    </source>
</evidence>
<keyword evidence="7" id="KW-1179">Viral genome integration</keyword>
<name>A0A8S5V7W3_9CAUD</name>
<evidence type="ECO:0000256" key="3">
    <source>
        <dbReference type="ARBA" id="ARBA00022679"/>
    </source>
</evidence>
<keyword evidence="4" id="KW-0229">DNA integration</keyword>
<dbReference type="InterPro" id="IPR011010">
    <property type="entry name" value="DNA_brk_join_enz"/>
</dbReference>
<organism evidence="11">
    <name type="scientific">Siphoviridae sp. ctHn727</name>
    <dbReference type="NCBI Taxonomy" id="2825425"/>
    <lineage>
        <taxon>Viruses</taxon>
        <taxon>Duplodnaviria</taxon>
        <taxon>Heunggongvirae</taxon>
        <taxon>Uroviricota</taxon>
        <taxon>Caudoviricetes</taxon>
    </lineage>
</organism>
<dbReference type="InterPro" id="IPR004107">
    <property type="entry name" value="Integrase_SAM-like_N"/>
</dbReference>
<dbReference type="InterPro" id="IPR010998">
    <property type="entry name" value="Integrase_recombinase_N"/>
</dbReference>
<dbReference type="GO" id="GO:0003677">
    <property type="term" value="F:DNA binding"/>
    <property type="evidence" value="ECO:0007669"/>
    <property type="project" value="UniProtKB-KW"/>
</dbReference>
<dbReference type="Pfam" id="PF00589">
    <property type="entry name" value="Phage_integrase"/>
    <property type="match status" value="1"/>
</dbReference>
<dbReference type="InterPro" id="IPR050808">
    <property type="entry name" value="Phage_Integrase"/>
</dbReference>
<dbReference type="GO" id="GO:0016740">
    <property type="term" value="F:transferase activity"/>
    <property type="evidence" value="ECO:0007669"/>
    <property type="project" value="UniProtKB-KW"/>
</dbReference>
<dbReference type="EMBL" id="BK016215">
    <property type="protein sequence ID" value="DAG02797.1"/>
    <property type="molecule type" value="Genomic_DNA"/>
</dbReference>
<dbReference type="PANTHER" id="PTHR30629:SF2">
    <property type="entry name" value="PROPHAGE INTEGRASE INTS-RELATED"/>
    <property type="match status" value="1"/>
</dbReference>
<proteinExistence type="inferred from homology"/>
<dbReference type="Gene3D" id="1.10.443.10">
    <property type="entry name" value="Intergrase catalytic core"/>
    <property type="match status" value="1"/>
</dbReference>
<evidence type="ECO:0000259" key="10">
    <source>
        <dbReference type="PROSITE" id="PS51898"/>
    </source>
</evidence>
<evidence type="ECO:0000256" key="8">
    <source>
        <dbReference type="ARBA" id="ARBA00023296"/>
    </source>
</evidence>
<sequence>MARPKKPTYEFIPSRNEYRKRIKGPEGKYIALYAQTPDELTEKVALAQRQIEEAVYRRENPTVREYAEKWLTMQASSIRVTTLADYTSKVKIYIIEPLGDRYMQEITPDDVKMAITKAASKSASIYRSVQMLYKLIFTSAEQSKIIDESPCKNLNPKGGKAPKEKTALTTEQVQTLLDAVRGLPPYPFIMLCLYAGLRREEALALQWDSVFLDGSAPHIVVCRAWHIEHNRPVVTTELKTKAAKRTIPIPPQLVDCLKEVKESSISDYVIASSEGRPLSGTQWGRLWKYVTVRSTKERTYTRYVNGQKIKHTVTPVLGQKAAHNASVVYSMDFQVTPHQLRHTYITNLLLAGVDVKTVQVLAGHEHAKITLDIYAHLTYNQPKDLISKVNGAFANNPK</sequence>
<dbReference type="SUPFAM" id="SSF56349">
    <property type="entry name" value="DNA breaking-rejoining enzymes"/>
    <property type="match status" value="1"/>
</dbReference>
<evidence type="ECO:0000256" key="4">
    <source>
        <dbReference type="ARBA" id="ARBA00022908"/>
    </source>
</evidence>
<evidence type="ECO:0000256" key="7">
    <source>
        <dbReference type="ARBA" id="ARBA00023195"/>
    </source>
</evidence>
<dbReference type="InterPro" id="IPR002104">
    <property type="entry name" value="Integrase_catalytic"/>
</dbReference>
<keyword evidence="8" id="KW-1160">Virus entry into host cell</keyword>
<comment type="function">
    <text evidence="9">Integrase is necessary for integration of the phage into the host genome by site-specific recombination. In conjunction with excisionase, integrase is also necessary for excision of the prophage from the host genome.</text>
</comment>
<dbReference type="GO" id="GO:0015074">
    <property type="term" value="P:DNA integration"/>
    <property type="evidence" value="ECO:0007669"/>
    <property type="project" value="UniProtKB-KW"/>
</dbReference>
<evidence type="ECO:0000256" key="1">
    <source>
        <dbReference type="ARBA" id="ARBA00008857"/>
    </source>
</evidence>
<protein>
    <recommendedName>
        <fullName evidence="2">Integrase</fullName>
    </recommendedName>
</protein>
<keyword evidence="6" id="KW-0233">DNA recombination</keyword>
<evidence type="ECO:0000256" key="6">
    <source>
        <dbReference type="ARBA" id="ARBA00023172"/>
    </source>
</evidence>
<dbReference type="Gene3D" id="1.10.150.130">
    <property type="match status" value="1"/>
</dbReference>
<keyword evidence="5" id="KW-0238">DNA-binding</keyword>
<dbReference type="GO" id="GO:0044826">
    <property type="term" value="P:viral genome integration into host DNA"/>
    <property type="evidence" value="ECO:0007669"/>
    <property type="project" value="UniProtKB-KW"/>
</dbReference>
<evidence type="ECO:0000256" key="5">
    <source>
        <dbReference type="ARBA" id="ARBA00023125"/>
    </source>
</evidence>
<evidence type="ECO:0000256" key="2">
    <source>
        <dbReference type="ARBA" id="ARBA00016082"/>
    </source>
</evidence>
<dbReference type="GO" id="GO:0006310">
    <property type="term" value="P:DNA recombination"/>
    <property type="evidence" value="ECO:0007669"/>
    <property type="project" value="UniProtKB-KW"/>
</dbReference>
<feature type="domain" description="Tyr recombinase" evidence="10">
    <location>
        <begin position="163"/>
        <end position="387"/>
    </location>
</feature>
<keyword evidence="3" id="KW-0808">Transferase</keyword>
<accession>A0A8S5V7W3</accession>
<dbReference type="InterPro" id="IPR013762">
    <property type="entry name" value="Integrase-like_cat_sf"/>
</dbReference>
<dbReference type="GO" id="GO:0075713">
    <property type="term" value="P:establishment of integrated proviral latency"/>
    <property type="evidence" value="ECO:0007669"/>
    <property type="project" value="UniProtKB-KW"/>
</dbReference>
<evidence type="ECO:0000256" key="9">
    <source>
        <dbReference type="ARBA" id="ARBA00049605"/>
    </source>
</evidence>